<sequence length="117" mass="13519">MHVLPAFYGYYKKQANDQKEAKETTLAHLKCVEQLLNEKKFLSGESFGLLDLAFGWLADNSRPLEVVSGLKLLDEDSFPNLCIWRDNFLKIPAINETWPDQETLIVKFQKSKESVRK</sequence>
<evidence type="ECO:0000313" key="1">
    <source>
        <dbReference type="EMBL" id="KAI3800623.1"/>
    </source>
</evidence>
<reference evidence="1 2" key="2">
    <citation type="journal article" date="2022" name="Mol. Ecol. Resour.">
        <title>The genomes of chicory, endive, great burdock and yacon provide insights into Asteraceae paleo-polyploidization history and plant inulin production.</title>
        <authorList>
            <person name="Fan W."/>
            <person name="Wang S."/>
            <person name="Wang H."/>
            <person name="Wang A."/>
            <person name="Jiang F."/>
            <person name="Liu H."/>
            <person name="Zhao H."/>
            <person name="Xu D."/>
            <person name="Zhang Y."/>
        </authorList>
    </citation>
    <scope>NUCLEOTIDE SEQUENCE [LARGE SCALE GENOMIC DNA]</scope>
    <source>
        <strain evidence="2">cv. Yunnan</strain>
        <tissue evidence="1">Leaves</tissue>
    </source>
</reference>
<proteinExistence type="predicted"/>
<reference evidence="2" key="1">
    <citation type="journal article" date="2022" name="Mol. Ecol. Resour.">
        <title>The genomes of chicory, endive, great burdock and yacon provide insights into Asteraceae palaeo-polyploidization history and plant inulin production.</title>
        <authorList>
            <person name="Fan W."/>
            <person name="Wang S."/>
            <person name="Wang H."/>
            <person name="Wang A."/>
            <person name="Jiang F."/>
            <person name="Liu H."/>
            <person name="Zhao H."/>
            <person name="Xu D."/>
            <person name="Zhang Y."/>
        </authorList>
    </citation>
    <scope>NUCLEOTIDE SEQUENCE [LARGE SCALE GENOMIC DNA]</scope>
    <source>
        <strain evidence="2">cv. Yunnan</strain>
    </source>
</reference>
<comment type="caution">
    <text evidence="1">The sequence shown here is derived from an EMBL/GenBank/DDBJ whole genome shotgun (WGS) entry which is preliminary data.</text>
</comment>
<evidence type="ECO:0000313" key="2">
    <source>
        <dbReference type="Proteomes" id="UP001056120"/>
    </source>
</evidence>
<dbReference type="EMBL" id="CM042027">
    <property type="protein sequence ID" value="KAI3800623.1"/>
    <property type="molecule type" value="Genomic_DNA"/>
</dbReference>
<gene>
    <name evidence="1" type="ORF">L1987_28716</name>
</gene>
<name>A0ACB9HYT7_9ASTR</name>
<dbReference type="Proteomes" id="UP001056120">
    <property type="component" value="Linkage Group LG10"/>
</dbReference>
<accession>A0ACB9HYT7</accession>
<keyword evidence="2" id="KW-1185">Reference proteome</keyword>
<protein>
    <submittedName>
        <fullName evidence="1">Uncharacterized protein</fullName>
    </submittedName>
</protein>
<organism evidence="1 2">
    <name type="scientific">Smallanthus sonchifolius</name>
    <dbReference type="NCBI Taxonomy" id="185202"/>
    <lineage>
        <taxon>Eukaryota</taxon>
        <taxon>Viridiplantae</taxon>
        <taxon>Streptophyta</taxon>
        <taxon>Embryophyta</taxon>
        <taxon>Tracheophyta</taxon>
        <taxon>Spermatophyta</taxon>
        <taxon>Magnoliopsida</taxon>
        <taxon>eudicotyledons</taxon>
        <taxon>Gunneridae</taxon>
        <taxon>Pentapetalae</taxon>
        <taxon>asterids</taxon>
        <taxon>campanulids</taxon>
        <taxon>Asterales</taxon>
        <taxon>Asteraceae</taxon>
        <taxon>Asteroideae</taxon>
        <taxon>Heliantheae alliance</taxon>
        <taxon>Millerieae</taxon>
        <taxon>Smallanthus</taxon>
    </lineage>
</organism>